<dbReference type="EMBL" id="JAJSOW010000108">
    <property type="protein sequence ID" value="KAI9152784.1"/>
    <property type="molecule type" value="Genomic_DNA"/>
</dbReference>
<keyword evidence="4" id="KW-0223">Dioxygenase</keyword>
<dbReference type="GO" id="GO:0046872">
    <property type="term" value="F:metal ion binding"/>
    <property type="evidence" value="ECO:0007669"/>
    <property type="project" value="UniProtKB-KW"/>
</dbReference>
<evidence type="ECO:0000256" key="4">
    <source>
        <dbReference type="ARBA" id="ARBA00022964"/>
    </source>
</evidence>
<keyword evidence="4" id="KW-0560">Oxidoreductase</keyword>
<dbReference type="Pfam" id="PF03055">
    <property type="entry name" value="RPE65"/>
    <property type="match status" value="1"/>
</dbReference>
<sequence>MASPQYLTFQVKCCLQKSSCSHNFNHFKTLSSAFKPFQGELHHQLSIIRSNVSKTIKDASVKLLDAFVDRVFEITDQPLPRSQHFKYLQSNFAPVDELGEAVLITSIEGEIPNDFPEDYSGIKNKYGYTQVVDFTASSASGMPKFGGLAKLYLEEPADTEGLIKMEYHKFEENVFFTGSAFVSKGKHFEEDDGWTVTFVHNEDTDTSQVSQKWLKTNAGAGYRSPDQCCLFDAEWKRYLKPTDGPFIDETFYGSEINSYRKELNSIGVILDVGKECSLLASNIDLHTDLVTITRIYNFLAEIQWEADAETDRRIWILDGSENGQWVNPTECVLYDKDGLFSSQLYVLDKHYNQKLLEFFASAFDVKSIPTVGDFCKLWKVWESSGLQLSSGECCAFWVCVMRHWSLKTEALLVDCLVKLPVDSGSEGILLFDRRDVFIADDQQLKDAFEQSSCRSIFVWYPRRSLPALPRPKLLEIFSKIGVRTISESVEKQELSLEGVEFKQVKPRDMYIDKALVKLILGFLCNPALKLEATKRYEAVKCLQNLSVQEIEEPIEERYSLSLASGEIVNVRLNQMIRWDRKSSILFTQRLDRSNGHKNLLEYATHFSEVISKGVLWEMEDHINALAELIRLAFLLEFNEEAIGFLIKSKNLQIFMEDEEFLSTAFPSE</sequence>
<comment type="cofactor">
    <cofactor evidence="1">
        <name>Fe(2+)</name>
        <dbReference type="ChEBI" id="CHEBI:29033"/>
    </cofactor>
</comment>
<proteinExistence type="inferred from homology"/>
<dbReference type="InterPro" id="IPR004294">
    <property type="entry name" value="Carotenoid_Oase"/>
</dbReference>
<accession>A0AAD5I500</accession>
<organism evidence="6 7">
    <name type="scientific">Acer negundo</name>
    <name type="common">Box elder</name>
    <dbReference type="NCBI Taxonomy" id="4023"/>
    <lineage>
        <taxon>Eukaryota</taxon>
        <taxon>Viridiplantae</taxon>
        <taxon>Streptophyta</taxon>
        <taxon>Embryophyta</taxon>
        <taxon>Tracheophyta</taxon>
        <taxon>Spermatophyta</taxon>
        <taxon>Magnoliopsida</taxon>
        <taxon>eudicotyledons</taxon>
        <taxon>Gunneridae</taxon>
        <taxon>Pentapetalae</taxon>
        <taxon>rosids</taxon>
        <taxon>malvids</taxon>
        <taxon>Sapindales</taxon>
        <taxon>Sapindaceae</taxon>
        <taxon>Hippocastanoideae</taxon>
        <taxon>Acereae</taxon>
        <taxon>Acer</taxon>
    </lineage>
</organism>
<evidence type="ECO:0000313" key="6">
    <source>
        <dbReference type="EMBL" id="KAI9152784.1"/>
    </source>
</evidence>
<dbReference type="AlphaFoldDB" id="A0AAD5I500"/>
<keyword evidence="7" id="KW-1185">Reference proteome</keyword>
<gene>
    <name evidence="6" type="ORF">LWI28_001114</name>
</gene>
<comment type="similarity">
    <text evidence="2">Belongs to the carotenoid oxygenase family.</text>
</comment>
<evidence type="ECO:0000313" key="7">
    <source>
        <dbReference type="Proteomes" id="UP001064489"/>
    </source>
</evidence>
<dbReference type="Proteomes" id="UP001064489">
    <property type="component" value="Chromosome 11"/>
</dbReference>
<dbReference type="PANTHER" id="PTHR32387">
    <property type="entry name" value="WU:FJ29H11"/>
    <property type="match status" value="1"/>
</dbReference>
<reference evidence="6" key="1">
    <citation type="journal article" date="2022" name="Plant J.">
        <title>Strategies of tolerance reflected in two North American maple genomes.</title>
        <authorList>
            <person name="McEvoy S.L."/>
            <person name="Sezen U.U."/>
            <person name="Trouern-Trend A."/>
            <person name="McMahon S.M."/>
            <person name="Schaberg P.G."/>
            <person name="Yang J."/>
            <person name="Wegrzyn J.L."/>
            <person name="Swenson N.G."/>
        </authorList>
    </citation>
    <scope>NUCLEOTIDE SEQUENCE</scope>
    <source>
        <strain evidence="6">91603</strain>
    </source>
</reference>
<name>A0AAD5I500_ACENE</name>
<dbReference type="InterPro" id="IPR052957">
    <property type="entry name" value="Auxin_embryo_med"/>
</dbReference>
<evidence type="ECO:0000256" key="5">
    <source>
        <dbReference type="ARBA" id="ARBA00023004"/>
    </source>
</evidence>
<evidence type="ECO:0000256" key="2">
    <source>
        <dbReference type="ARBA" id="ARBA00006787"/>
    </source>
</evidence>
<dbReference type="GO" id="GO:0016702">
    <property type="term" value="F:oxidoreductase activity, acting on single donors with incorporation of molecular oxygen, incorporation of two atoms of oxygen"/>
    <property type="evidence" value="ECO:0007669"/>
    <property type="project" value="InterPro"/>
</dbReference>
<evidence type="ECO:0000256" key="1">
    <source>
        <dbReference type="ARBA" id="ARBA00001954"/>
    </source>
</evidence>
<reference evidence="6" key="2">
    <citation type="submission" date="2023-02" db="EMBL/GenBank/DDBJ databases">
        <authorList>
            <person name="Swenson N.G."/>
            <person name="Wegrzyn J.L."/>
            <person name="Mcevoy S.L."/>
        </authorList>
    </citation>
    <scope>NUCLEOTIDE SEQUENCE</scope>
    <source>
        <strain evidence="6">91603</strain>
        <tissue evidence="6">Leaf</tissue>
    </source>
</reference>
<dbReference type="PANTHER" id="PTHR32387:SF3">
    <property type="entry name" value="ATP_DNA BINDING PROTEIN"/>
    <property type="match status" value="1"/>
</dbReference>
<keyword evidence="3" id="KW-0479">Metal-binding</keyword>
<keyword evidence="5" id="KW-0408">Iron</keyword>
<evidence type="ECO:0000256" key="3">
    <source>
        <dbReference type="ARBA" id="ARBA00022723"/>
    </source>
</evidence>
<comment type="caution">
    <text evidence="6">The sequence shown here is derived from an EMBL/GenBank/DDBJ whole genome shotgun (WGS) entry which is preliminary data.</text>
</comment>
<protein>
    <submittedName>
        <fullName evidence="6">Uncharacterized protein</fullName>
    </submittedName>
</protein>